<dbReference type="EMBL" id="LAZR01044329">
    <property type="protein sequence ID" value="KKL04933.1"/>
    <property type="molecule type" value="Genomic_DNA"/>
</dbReference>
<feature type="non-terminal residue" evidence="1">
    <location>
        <position position="1"/>
    </location>
</feature>
<name>A0A0F9CYL9_9ZZZZ</name>
<organism evidence="1">
    <name type="scientific">marine sediment metagenome</name>
    <dbReference type="NCBI Taxonomy" id="412755"/>
    <lineage>
        <taxon>unclassified sequences</taxon>
        <taxon>metagenomes</taxon>
        <taxon>ecological metagenomes</taxon>
    </lineage>
</organism>
<gene>
    <name evidence="1" type="ORF">LCGC14_2611130</name>
</gene>
<proteinExistence type="predicted"/>
<accession>A0A0F9CYL9</accession>
<evidence type="ECO:0000313" key="1">
    <source>
        <dbReference type="EMBL" id="KKL04933.1"/>
    </source>
</evidence>
<dbReference type="AlphaFoldDB" id="A0A0F9CYL9"/>
<protein>
    <submittedName>
        <fullName evidence="1">Uncharacterized protein</fullName>
    </submittedName>
</protein>
<reference evidence="1" key="1">
    <citation type="journal article" date="2015" name="Nature">
        <title>Complex archaea that bridge the gap between prokaryotes and eukaryotes.</title>
        <authorList>
            <person name="Spang A."/>
            <person name="Saw J.H."/>
            <person name="Jorgensen S.L."/>
            <person name="Zaremba-Niedzwiedzka K."/>
            <person name="Martijn J."/>
            <person name="Lind A.E."/>
            <person name="van Eijk R."/>
            <person name="Schleper C."/>
            <person name="Guy L."/>
            <person name="Ettema T.J."/>
        </authorList>
    </citation>
    <scope>NUCLEOTIDE SEQUENCE</scope>
</reference>
<comment type="caution">
    <text evidence="1">The sequence shown here is derived from an EMBL/GenBank/DDBJ whole genome shotgun (WGS) entry which is preliminary data.</text>
</comment>
<sequence length="54" mass="5584">GYLRLHLVHGGSLTPPVKVDHGGIALPLPGNLLHQLILKPGAPAVRAYQVAAVS</sequence>